<feature type="domain" description="DUF6593" evidence="1">
    <location>
        <begin position="76"/>
        <end position="162"/>
    </location>
</feature>
<dbReference type="HOGENOM" id="CLU_132776_0_0_1"/>
<reference evidence="2 3" key="1">
    <citation type="submission" date="2014-04" db="EMBL/GenBank/DDBJ databases">
        <authorList>
            <consortium name="DOE Joint Genome Institute"/>
            <person name="Kuo A."/>
            <person name="Ruytinx J."/>
            <person name="Rineau F."/>
            <person name="Colpaert J."/>
            <person name="Kohler A."/>
            <person name="Nagy L.G."/>
            <person name="Floudas D."/>
            <person name="Copeland A."/>
            <person name="Barry K.W."/>
            <person name="Cichocki N."/>
            <person name="Veneault-Fourrey C."/>
            <person name="LaButti K."/>
            <person name="Lindquist E.A."/>
            <person name="Lipzen A."/>
            <person name="Lundell T."/>
            <person name="Morin E."/>
            <person name="Murat C."/>
            <person name="Sun H."/>
            <person name="Tunlid A."/>
            <person name="Henrissat B."/>
            <person name="Grigoriev I.V."/>
            <person name="Hibbett D.S."/>
            <person name="Martin F."/>
            <person name="Nordberg H.P."/>
            <person name="Cantor M.N."/>
            <person name="Hua S.X."/>
        </authorList>
    </citation>
    <scope>NUCLEOTIDE SEQUENCE [LARGE SCALE GENOMIC DNA]</scope>
    <source>
        <strain evidence="2 3">UH-Slu-Lm8-n1</strain>
    </source>
</reference>
<dbReference type="InterPro" id="IPR046528">
    <property type="entry name" value="DUF6593"/>
</dbReference>
<protein>
    <recommendedName>
        <fullName evidence="1">DUF6593 domain-containing protein</fullName>
    </recommendedName>
</protein>
<proteinExistence type="predicted"/>
<evidence type="ECO:0000313" key="2">
    <source>
        <dbReference type="EMBL" id="KIK40085.1"/>
    </source>
</evidence>
<dbReference type="OrthoDB" id="3168860at2759"/>
<reference evidence="3" key="2">
    <citation type="submission" date="2015-01" db="EMBL/GenBank/DDBJ databases">
        <title>Evolutionary Origins and Diversification of the Mycorrhizal Mutualists.</title>
        <authorList>
            <consortium name="DOE Joint Genome Institute"/>
            <consortium name="Mycorrhizal Genomics Consortium"/>
            <person name="Kohler A."/>
            <person name="Kuo A."/>
            <person name="Nagy L.G."/>
            <person name="Floudas D."/>
            <person name="Copeland A."/>
            <person name="Barry K.W."/>
            <person name="Cichocki N."/>
            <person name="Veneault-Fourrey C."/>
            <person name="LaButti K."/>
            <person name="Lindquist E.A."/>
            <person name="Lipzen A."/>
            <person name="Lundell T."/>
            <person name="Morin E."/>
            <person name="Murat C."/>
            <person name="Riley R."/>
            <person name="Ohm R."/>
            <person name="Sun H."/>
            <person name="Tunlid A."/>
            <person name="Henrissat B."/>
            <person name="Grigoriev I.V."/>
            <person name="Hibbett D.S."/>
            <person name="Martin F."/>
        </authorList>
    </citation>
    <scope>NUCLEOTIDE SEQUENCE [LARGE SCALE GENOMIC DNA]</scope>
    <source>
        <strain evidence="3">UH-Slu-Lm8-n1</strain>
    </source>
</reference>
<dbReference type="STRING" id="930992.A0A0C9ZQV7"/>
<dbReference type="Proteomes" id="UP000054485">
    <property type="component" value="Unassembled WGS sequence"/>
</dbReference>
<gene>
    <name evidence="2" type="ORF">CY34DRAFT_13958</name>
</gene>
<organism evidence="2 3">
    <name type="scientific">Suillus luteus UH-Slu-Lm8-n1</name>
    <dbReference type="NCBI Taxonomy" id="930992"/>
    <lineage>
        <taxon>Eukaryota</taxon>
        <taxon>Fungi</taxon>
        <taxon>Dikarya</taxon>
        <taxon>Basidiomycota</taxon>
        <taxon>Agaricomycotina</taxon>
        <taxon>Agaricomycetes</taxon>
        <taxon>Agaricomycetidae</taxon>
        <taxon>Boletales</taxon>
        <taxon>Suillineae</taxon>
        <taxon>Suillaceae</taxon>
        <taxon>Suillus</taxon>
    </lineage>
</organism>
<dbReference type="InParanoid" id="A0A0C9ZQV7"/>
<evidence type="ECO:0000313" key="3">
    <source>
        <dbReference type="Proteomes" id="UP000054485"/>
    </source>
</evidence>
<dbReference type="Pfam" id="PF20236">
    <property type="entry name" value="DUF6593"/>
    <property type="match status" value="1"/>
</dbReference>
<sequence>MSSSYVLLQFGSDLFSHRFEDLESRPAFTVITVDQQVNLIVHIAREAAWSQQHPEIMGPRNSYLYFGPSKTPGYLVYGNGSEVAMVNHLRHKKDASTSRYFTAQNGKELKWKVFPQKMECLDGRSTVATWELSQPEDVFSARLTIKHSGLTMVTEILTTLCLNRMALDLDWKL</sequence>
<name>A0A0C9ZQV7_9AGAM</name>
<accession>A0A0C9ZQV7</accession>
<dbReference type="AlphaFoldDB" id="A0A0C9ZQV7"/>
<keyword evidence="3" id="KW-1185">Reference proteome</keyword>
<dbReference type="EMBL" id="KN835316">
    <property type="protein sequence ID" value="KIK40085.1"/>
    <property type="molecule type" value="Genomic_DNA"/>
</dbReference>
<evidence type="ECO:0000259" key="1">
    <source>
        <dbReference type="Pfam" id="PF20236"/>
    </source>
</evidence>